<dbReference type="OrthoDB" id="7657299at2759"/>
<keyword evidence="2" id="KW-1185">Reference proteome</keyword>
<gene>
    <name evidence="1" type="ORF">X777_05705</name>
</gene>
<protein>
    <submittedName>
        <fullName evidence="1">Putative nuclease HARBI1</fullName>
    </submittedName>
</protein>
<accession>A0A026WHL0</accession>
<organism evidence="1 2">
    <name type="scientific">Ooceraea biroi</name>
    <name type="common">Clonal raider ant</name>
    <name type="synonym">Cerapachys biroi</name>
    <dbReference type="NCBI Taxonomy" id="2015173"/>
    <lineage>
        <taxon>Eukaryota</taxon>
        <taxon>Metazoa</taxon>
        <taxon>Ecdysozoa</taxon>
        <taxon>Arthropoda</taxon>
        <taxon>Hexapoda</taxon>
        <taxon>Insecta</taxon>
        <taxon>Pterygota</taxon>
        <taxon>Neoptera</taxon>
        <taxon>Endopterygota</taxon>
        <taxon>Hymenoptera</taxon>
        <taxon>Apocrita</taxon>
        <taxon>Aculeata</taxon>
        <taxon>Formicoidea</taxon>
        <taxon>Formicidae</taxon>
        <taxon>Dorylinae</taxon>
        <taxon>Ooceraea</taxon>
    </lineage>
</organism>
<evidence type="ECO:0000313" key="1">
    <source>
        <dbReference type="EMBL" id="EZA54569.1"/>
    </source>
</evidence>
<name>A0A026WHL0_OOCBI</name>
<reference evidence="1 2" key="1">
    <citation type="journal article" date="2014" name="Curr. Biol.">
        <title>The genome of the clonal raider ant Cerapachys biroi.</title>
        <authorList>
            <person name="Oxley P.R."/>
            <person name="Ji L."/>
            <person name="Fetter-Pruneda I."/>
            <person name="McKenzie S.K."/>
            <person name="Li C."/>
            <person name="Hu H."/>
            <person name="Zhang G."/>
            <person name="Kronauer D.J."/>
        </authorList>
    </citation>
    <scope>NUCLEOTIDE SEQUENCE [LARGE SCALE GENOMIC DNA]</scope>
</reference>
<proteinExistence type="predicted"/>
<dbReference type="EMBL" id="KK107241">
    <property type="protein sequence ID" value="EZA54569.1"/>
    <property type="molecule type" value="Genomic_DNA"/>
</dbReference>
<dbReference type="AlphaFoldDB" id="A0A026WHL0"/>
<dbReference type="Proteomes" id="UP000053097">
    <property type="component" value="Unassembled WGS sequence"/>
</dbReference>
<sequence>MGLVKINNRGLPIPPVLQLLIRLRFYASASFQVVIGDTISVSQATISRIIFRVSSLIVRLISQIIKMPVTQERKTENYELFKRLGYYNGAIRLPGVDGAIDCTHIRLTHTISKHTKRRLNTRLIEHKNDINKRSGTPSIISAHRSEFDHVFDWDNVQVVDREGSYKKRLVSEMVNIKKQANL</sequence>
<evidence type="ECO:0000313" key="2">
    <source>
        <dbReference type="Proteomes" id="UP000053097"/>
    </source>
</evidence>